<keyword evidence="2" id="KW-0812">Transmembrane</keyword>
<proteinExistence type="predicted"/>
<dbReference type="InterPro" id="IPR032808">
    <property type="entry name" value="DoxX"/>
</dbReference>
<dbReference type="RefSeq" id="WP_052426376.1">
    <property type="nucleotide sequence ID" value="NZ_AXCY01000078.1"/>
</dbReference>
<gene>
    <name evidence="5" type="ORF">N868_18785</name>
    <name evidence="6" type="ORF">N868_18810</name>
</gene>
<evidence type="ECO:0000256" key="1">
    <source>
        <dbReference type="ARBA" id="ARBA00004141"/>
    </source>
</evidence>
<name>A0A0A0BMQ7_9CELL</name>
<dbReference type="GO" id="GO:0016020">
    <property type="term" value="C:membrane"/>
    <property type="evidence" value="ECO:0007669"/>
    <property type="project" value="UniProtKB-SubCell"/>
</dbReference>
<dbReference type="EMBL" id="AXCY01000078">
    <property type="protein sequence ID" value="KGM09763.1"/>
    <property type="molecule type" value="Genomic_DNA"/>
</dbReference>
<evidence type="ECO:0000313" key="7">
    <source>
        <dbReference type="Proteomes" id="UP000029839"/>
    </source>
</evidence>
<dbReference type="AlphaFoldDB" id="A0A0A0BMQ7"/>
<keyword evidence="7" id="KW-1185">Reference proteome</keyword>
<evidence type="ECO:0000256" key="2">
    <source>
        <dbReference type="ARBA" id="ARBA00022692"/>
    </source>
</evidence>
<accession>A0A0A0BMQ7</accession>
<evidence type="ECO:0000256" key="4">
    <source>
        <dbReference type="ARBA" id="ARBA00023136"/>
    </source>
</evidence>
<comment type="subcellular location">
    <subcellularLocation>
        <location evidence="1">Membrane</location>
        <topology evidence="1">Multi-pass membrane protein</topology>
    </subcellularLocation>
</comment>
<evidence type="ECO:0000256" key="3">
    <source>
        <dbReference type="ARBA" id="ARBA00022989"/>
    </source>
</evidence>
<dbReference type="Pfam" id="PF07681">
    <property type="entry name" value="DoxX"/>
    <property type="match status" value="1"/>
</dbReference>
<dbReference type="EMBL" id="AXCY01000078">
    <property type="protein sequence ID" value="KGM09768.1"/>
    <property type="molecule type" value="Genomic_DNA"/>
</dbReference>
<protein>
    <submittedName>
        <fullName evidence="6">DoxX family protein</fullName>
    </submittedName>
</protein>
<evidence type="ECO:0000313" key="6">
    <source>
        <dbReference type="EMBL" id="KGM09768.1"/>
    </source>
</evidence>
<reference evidence="6 7" key="1">
    <citation type="submission" date="2013-08" db="EMBL/GenBank/DDBJ databases">
        <title>Genome sequencing of Cellulomonas carbonis T26.</title>
        <authorList>
            <person name="Chen F."/>
            <person name="Li Y."/>
            <person name="Wang G."/>
        </authorList>
    </citation>
    <scope>NUCLEOTIDE SEQUENCE [LARGE SCALE GENOMIC DNA]</scope>
    <source>
        <strain evidence="6 7">T26</strain>
    </source>
</reference>
<comment type="caution">
    <text evidence="6">The sequence shown here is derived from an EMBL/GenBank/DDBJ whole genome shotgun (WGS) entry which is preliminary data.</text>
</comment>
<sequence length="172" mass="18233">MLIRRIARPLLATAFVADGVDAVRNPDAHVDRAEEGYRSLAGRLDLPQVDRSQLTTLVRIHGAAVAIAGVALAVGRAPRTAAAALAVLTLPLAVVDQPFTRRGEGVDRFLGDLSRVGAAIIAAVDLEGRPGLAWRAGHARIDRATTKEARAAVAEARREVKAALKEARRVTD</sequence>
<dbReference type="OrthoDB" id="329282at2"/>
<keyword evidence="4" id="KW-0472">Membrane</keyword>
<dbReference type="Proteomes" id="UP000029839">
    <property type="component" value="Unassembled WGS sequence"/>
</dbReference>
<keyword evidence="3" id="KW-1133">Transmembrane helix</keyword>
<evidence type="ECO:0000313" key="5">
    <source>
        <dbReference type="EMBL" id="KGM09763.1"/>
    </source>
</evidence>
<reference evidence="6 7" key="2">
    <citation type="journal article" date="2015" name="Stand. Genomic Sci.">
        <title>Draft genome sequence of Cellulomonas carbonis T26(T) and comparative analysis of six Cellulomonas genomes.</title>
        <authorList>
            <person name="Zhuang W."/>
            <person name="Zhang S."/>
            <person name="Xia X."/>
            <person name="Wang G."/>
        </authorList>
    </citation>
    <scope>NUCLEOTIDE SEQUENCE [LARGE SCALE GENOMIC DNA]</scope>
    <source>
        <strain evidence="6 7">T26</strain>
    </source>
</reference>
<organism evidence="6 7">
    <name type="scientific">Cellulomonas carbonis T26</name>
    <dbReference type="NCBI Taxonomy" id="947969"/>
    <lineage>
        <taxon>Bacteria</taxon>
        <taxon>Bacillati</taxon>
        <taxon>Actinomycetota</taxon>
        <taxon>Actinomycetes</taxon>
        <taxon>Micrococcales</taxon>
        <taxon>Cellulomonadaceae</taxon>
        <taxon>Cellulomonas</taxon>
    </lineage>
</organism>